<proteinExistence type="predicted"/>
<dbReference type="PANTHER" id="PTHR13947:SF37">
    <property type="entry name" value="LD18367P"/>
    <property type="match status" value="1"/>
</dbReference>
<keyword evidence="4" id="KW-1185">Reference proteome</keyword>
<evidence type="ECO:0000256" key="1">
    <source>
        <dbReference type="ARBA" id="ARBA00022679"/>
    </source>
</evidence>
<evidence type="ECO:0000259" key="2">
    <source>
        <dbReference type="PROSITE" id="PS51186"/>
    </source>
</evidence>
<dbReference type="Pfam" id="PF00583">
    <property type="entry name" value="Acetyltransf_1"/>
    <property type="match status" value="1"/>
</dbReference>
<organism evidence="3 4">
    <name type="scientific">Symbiodinium natans</name>
    <dbReference type="NCBI Taxonomy" id="878477"/>
    <lineage>
        <taxon>Eukaryota</taxon>
        <taxon>Sar</taxon>
        <taxon>Alveolata</taxon>
        <taxon>Dinophyceae</taxon>
        <taxon>Suessiales</taxon>
        <taxon>Symbiodiniaceae</taxon>
        <taxon>Symbiodinium</taxon>
    </lineage>
</organism>
<accession>A0A812M8X5</accession>
<sequence length="232" mass="25541">MRRAASLVRWTLPNACRLLHLASRTCNGKAVPNLIPVVGLVLMGASGSGWSTQSKVSAEDSPPTRRTKNPAVLIELLEAEKSSVVPGFFLSAISEHVAFVDRVGESQGWGRDCKAMVKKQFLAWAKRTAWQEETDKGAMWWVAKHGGHVVGLVGLHSDALSQPDCHDLRIAELRRLYVQESFQGRGVGRQLVETAIAEARRQGHDVLYLLTDHYGMEIAAKLYQDGRLGFGV</sequence>
<dbReference type="GO" id="GO:0008080">
    <property type="term" value="F:N-acetyltransferase activity"/>
    <property type="evidence" value="ECO:0007669"/>
    <property type="project" value="InterPro"/>
</dbReference>
<keyword evidence="1" id="KW-0808">Transferase</keyword>
<gene>
    <name evidence="3" type="ORF">SNAT2548_LOCUS12610</name>
</gene>
<dbReference type="EMBL" id="CAJNDS010001224">
    <property type="protein sequence ID" value="CAE7252488.1"/>
    <property type="molecule type" value="Genomic_DNA"/>
</dbReference>
<dbReference type="AlphaFoldDB" id="A0A812M8X5"/>
<evidence type="ECO:0000313" key="3">
    <source>
        <dbReference type="EMBL" id="CAE7252488.1"/>
    </source>
</evidence>
<dbReference type="InterPro" id="IPR000182">
    <property type="entry name" value="GNAT_dom"/>
</dbReference>
<dbReference type="Gene3D" id="3.40.630.30">
    <property type="match status" value="1"/>
</dbReference>
<dbReference type="OrthoDB" id="9975416at2759"/>
<dbReference type="PANTHER" id="PTHR13947">
    <property type="entry name" value="GNAT FAMILY N-ACETYLTRANSFERASE"/>
    <property type="match status" value="1"/>
</dbReference>
<dbReference type="SUPFAM" id="SSF55729">
    <property type="entry name" value="Acyl-CoA N-acyltransferases (Nat)"/>
    <property type="match status" value="1"/>
</dbReference>
<reference evidence="3" key="1">
    <citation type="submission" date="2021-02" db="EMBL/GenBank/DDBJ databases">
        <authorList>
            <person name="Dougan E. K."/>
            <person name="Rhodes N."/>
            <person name="Thang M."/>
            <person name="Chan C."/>
        </authorList>
    </citation>
    <scope>NUCLEOTIDE SEQUENCE</scope>
</reference>
<dbReference type="CDD" id="cd04301">
    <property type="entry name" value="NAT_SF"/>
    <property type="match status" value="1"/>
</dbReference>
<evidence type="ECO:0000313" key="4">
    <source>
        <dbReference type="Proteomes" id="UP000604046"/>
    </source>
</evidence>
<name>A0A812M8X5_9DINO</name>
<comment type="caution">
    <text evidence="3">The sequence shown here is derived from an EMBL/GenBank/DDBJ whole genome shotgun (WGS) entry which is preliminary data.</text>
</comment>
<dbReference type="InterPro" id="IPR050769">
    <property type="entry name" value="NAT_camello-type"/>
</dbReference>
<protein>
    <recommendedName>
        <fullName evidence="2">N-acetyltransferase domain-containing protein</fullName>
    </recommendedName>
</protein>
<dbReference type="InterPro" id="IPR016181">
    <property type="entry name" value="Acyl_CoA_acyltransferase"/>
</dbReference>
<feature type="domain" description="N-acetyltransferase" evidence="2">
    <location>
        <begin position="63"/>
        <end position="232"/>
    </location>
</feature>
<dbReference type="Proteomes" id="UP000604046">
    <property type="component" value="Unassembled WGS sequence"/>
</dbReference>
<dbReference type="PROSITE" id="PS51186">
    <property type="entry name" value="GNAT"/>
    <property type="match status" value="1"/>
</dbReference>